<keyword evidence="5" id="KW-1185">Reference proteome</keyword>
<reference evidence="4 5" key="1">
    <citation type="journal article" date="2023" name="Plant Biotechnol. J.">
        <title>Chromosome-level wild Hevea brasiliensis genome provides new tools for genomic-assisted breeding and valuable loci to elevate rubber yield.</title>
        <authorList>
            <person name="Cheng H."/>
            <person name="Song X."/>
            <person name="Hu Y."/>
            <person name="Wu T."/>
            <person name="Yang Q."/>
            <person name="An Z."/>
            <person name="Feng S."/>
            <person name="Deng Z."/>
            <person name="Wu W."/>
            <person name="Zeng X."/>
            <person name="Tu M."/>
            <person name="Wang X."/>
            <person name="Huang H."/>
        </authorList>
    </citation>
    <scope>NUCLEOTIDE SEQUENCE [LARGE SCALE GENOMIC DNA]</scope>
    <source>
        <strain evidence="4">MT/VB/25A 57/8</strain>
    </source>
</reference>
<organism evidence="4 5">
    <name type="scientific">Hevea brasiliensis</name>
    <name type="common">Para rubber tree</name>
    <name type="synonym">Siphonia brasiliensis</name>
    <dbReference type="NCBI Taxonomy" id="3981"/>
    <lineage>
        <taxon>Eukaryota</taxon>
        <taxon>Viridiplantae</taxon>
        <taxon>Streptophyta</taxon>
        <taxon>Embryophyta</taxon>
        <taxon>Tracheophyta</taxon>
        <taxon>Spermatophyta</taxon>
        <taxon>Magnoliopsida</taxon>
        <taxon>eudicotyledons</taxon>
        <taxon>Gunneridae</taxon>
        <taxon>Pentapetalae</taxon>
        <taxon>rosids</taxon>
        <taxon>fabids</taxon>
        <taxon>Malpighiales</taxon>
        <taxon>Euphorbiaceae</taxon>
        <taxon>Crotonoideae</taxon>
        <taxon>Micrandreae</taxon>
        <taxon>Hevea</taxon>
    </lineage>
</organism>
<dbReference type="Gene3D" id="1.25.70.10">
    <property type="entry name" value="Transcription termination factor 3, mitochondrial"/>
    <property type="match status" value="2"/>
</dbReference>
<name>A0ABQ9K9S4_HEVBR</name>
<proteinExistence type="inferred from homology"/>
<keyword evidence="3" id="KW-0809">Transit peptide</keyword>
<comment type="caution">
    <text evidence="4">The sequence shown here is derived from an EMBL/GenBank/DDBJ whole genome shotgun (WGS) entry which is preliminary data.</text>
</comment>
<dbReference type="InterPro" id="IPR003690">
    <property type="entry name" value="MTERF"/>
</dbReference>
<dbReference type="Proteomes" id="UP001174677">
    <property type="component" value="Unassembled WGS sequence"/>
</dbReference>
<dbReference type="PANTHER" id="PTHR13068:SF185">
    <property type="match status" value="1"/>
</dbReference>
<dbReference type="InterPro" id="IPR038538">
    <property type="entry name" value="MTERF_sf"/>
</dbReference>
<comment type="similarity">
    <text evidence="1">Belongs to the mTERF family.</text>
</comment>
<evidence type="ECO:0000313" key="4">
    <source>
        <dbReference type="EMBL" id="KAJ9128968.1"/>
    </source>
</evidence>
<dbReference type="EMBL" id="JARPOI010000316">
    <property type="protein sequence ID" value="KAJ9128968.1"/>
    <property type="molecule type" value="Genomic_DNA"/>
</dbReference>
<evidence type="ECO:0000256" key="1">
    <source>
        <dbReference type="ARBA" id="ARBA00007692"/>
    </source>
</evidence>
<sequence length="400" mass="45096">MFSFSSSRVSLKMIVSLFVSNAQLGILPFHSLFVIRSLSSRVSSNLNDHSFTVSFLINSCGLTLKSAQSVSKRICFKTLERPDLVLRLLREHGFTNSHISKIVKFRPNVLLLHPERTILPKLEFLCSIGVSRSDLSVIVSQNPDLLNRSIKQNLIPHYHILKSILVSDEKVIKCFKNLVKTSIVLSQIDFFANLSLLRGLGIPQSSISSLVIHYPRVVCLKAFNFAEGVKKVIEIGFDPSKSTFVRALRILLGSSQKTWEHRIEAYRRWGLSEEEILSIFRKSPICMGLSVKNIMCSMNFLVCKMGWQPAAVVRVPVVLSYGLETRIKPRCSVVRVLLLQSLIEADLPVSSVLSTTEEYFLERFVTKYQDQVPQLLDIFQGKMGLTELGFGFDGKSVILD</sequence>
<evidence type="ECO:0000256" key="3">
    <source>
        <dbReference type="ARBA" id="ARBA00022946"/>
    </source>
</evidence>
<dbReference type="PANTHER" id="PTHR13068">
    <property type="entry name" value="CGI-12 PROTEIN-RELATED"/>
    <property type="match status" value="1"/>
</dbReference>
<dbReference type="SMART" id="SM00733">
    <property type="entry name" value="Mterf"/>
    <property type="match status" value="6"/>
</dbReference>
<gene>
    <name evidence="4" type="ORF">P3X46_034277</name>
</gene>
<protein>
    <submittedName>
        <fullName evidence="4">Uncharacterized protein</fullName>
    </submittedName>
</protein>
<accession>A0ABQ9K9S4</accession>
<evidence type="ECO:0000256" key="2">
    <source>
        <dbReference type="ARBA" id="ARBA00022472"/>
    </source>
</evidence>
<dbReference type="Pfam" id="PF02536">
    <property type="entry name" value="mTERF"/>
    <property type="match status" value="2"/>
</dbReference>
<keyword evidence="2" id="KW-0805">Transcription regulation</keyword>
<keyword evidence="2" id="KW-0804">Transcription</keyword>
<keyword evidence="2" id="KW-0806">Transcription termination</keyword>
<evidence type="ECO:0000313" key="5">
    <source>
        <dbReference type="Proteomes" id="UP001174677"/>
    </source>
</evidence>